<evidence type="ECO:0000313" key="3">
    <source>
        <dbReference type="EMBL" id="KAI1239534.1"/>
    </source>
</evidence>
<evidence type="ECO:0000313" key="2">
    <source>
        <dbReference type="EMBL" id="KAG0116761.1"/>
    </source>
</evidence>
<evidence type="ECO:0000256" key="1">
    <source>
        <dbReference type="SAM" id="MobiDB-lite"/>
    </source>
</evidence>
<dbReference type="EMBL" id="JADDUC010000162">
    <property type="protein sequence ID" value="KAG0116761.1"/>
    <property type="molecule type" value="Genomic_DNA"/>
</dbReference>
<name>A0A835TS21_9PASS</name>
<dbReference type="Proteomes" id="UP000618051">
    <property type="component" value="Unassembled WGS sequence"/>
</dbReference>
<accession>A0A835TS21</accession>
<comment type="caution">
    <text evidence="2">The sequence shown here is derived from an EMBL/GenBank/DDBJ whole genome shotgun (WGS) entry which is preliminary data.</text>
</comment>
<dbReference type="OrthoDB" id="9395487at2759"/>
<dbReference type="EMBL" id="JADDUC020000005">
    <property type="protein sequence ID" value="KAI1239534.1"/>
    <property type="molecule type" value="Genomic_DNA"/>
</dbReference>
<dbReference type="AlphaFoldDB" id="A0A835TS21"/>
<feature type="compositionally biased region" description="Polar residues" evidence="1">
    <location>
        <begin position="34"/>
        <end position="45"/>
    </location>
</feature>
<feature type="compositionally biased region" description="Polar residues" evidence="1">
    <location>
        <begin position="54"/>
        <end position="67"/>
    </location>
</feature>
<organism evidence="2">
    <name type="scientific">Lamprotornis superbus</name>
    <dbReference type="NCBI Taxonomy" id="245042"/>
    <lineage>
        <taxon>Eukaryota</taxon>
        <taxon>Metazoa</taxon>
        <taxon>Chordata</taxon>
        <taxon>Craniata</taxon>
        <taxon>Vertebrata</taxon>
        <taxon>Euteleostomi</taxon>
        <taxon>Archelosauria</taxon>
        <taxon>Archosauria</taxon>
        <taxon>Dinosauria</taxon>
        <taxon>Saurischia</taxon>
        <taxon>Theropoda</taxon>
        <taxon>Coelurosauria</taxon>
        <taxon>Aves</taxon>
        <taxon>Neognathae</taxon>
        <taxon>Neoaves</taxon>
        <taxon>Telluraves</taxon>
        <taxon>Australaves</taxon>
        <taxon>Passeriformes</taxon>
        <taxon>Sturnidae</taxon>
        <taxon>Lamprotornis</taxon>
    </lineage>
</organism>
<evidence type="ECO:0000313" key="4">
    <source>
        <dbReference type="Proteomes" id="UP000618051"/>
    </source>
</evidence>
<reference evidence="2" key="1">
    <citation type="submission" date="2020-10" db="EMBL/GenBank/DDBJ databases">
        <title>Feather gene expression reveals the developmental basis of iridescence in African starlings.</title>
        <authorList>
            <person name="Rubenstein D.R."/>
        </authorList>
    </citation>
    <scope>NUCLEOTIDE SEQUENCE</scope>
    <source>
        <strain evidence="2">SS15</strain>
        <tissue evidence="2">Liver</tissue>
    </source>
</reference>
<protein>
    <submittedName>
        <fullName evidence="2">Uncharacterized protein</fullName>
    </submittedName>
</protein>
<sequence length="128" mass="13656">MRGGWQILGSQCLSACFLVHIGEPDQSTHDAGSAKSTSASQSPDSVQPLGPASGDQTESCSSGHQHPNISFPNELICEDQVQHITPIIHLKEPRTCLPPPSGHSDVPELLSFPWSCTFGSRDGEDGKH</sequence>
<keyword evidence="4" id="KW-1185">Reference proteome</keyword>
<reference evidence="3 4" key="2">
    <citation type="journal article" date="2021" name="J. Hered.">
        <title>Feather Gene Expression Elucidates the Developmental Basis of Plumage Iridescence in African Starlings.</title>
        <authorList>
            <person name="Rubenstein D.R."/>
            <person name="Corvelo A."/>
            <person name="MacManes M.D."/>
            <person name="Maia R."/>
            <person name="Narzisi G."/>
            <person name="Rousaki A."/>
            <person name="Vandenabeele P."/>
            <person name="Shawkey M.D."/>
            <person name="Solomon J."/>
        </authorList>
    </citation>
    <scope>NUCLEOTIDE SEQUENCE [LARGE SCALE GENOMIC DNA]</scope>
    <source>
        <strain evidence="3">SS15</strain>
    </source>
</reference>
<feature type="region of interest" description="Disordered" evidence="1">
    <location>
        <begin position="26"/>
        <end position="67"/>
    </location>
</feature>
<reference evidence="3" key="3">
    <citation type="submission" date="2022-01" db="EMBL/GenBank/DDBJ databases">
        <authorList>
            <person name="Rubenstein D.R."/>
        </authorList>
    </citation>
    <scope>NUCLEOTIDE SEQUENCE</scope>
    <source>
        <strain evidence="3">SS15</strain>
        <tissue evidence="3">Liver</tissue>
    </source>
</reference>
<proteinExistence type="predicted"/>
<gene>
    <name evidence="3" type="ORF">IHE44_0012660</name>
    <name evidence="2" type="ORF">IHE44_003688</name>
</gene>